<dbReference type="InterPro" id="IPR052907">
    <property type="entry name" value="Beta-lactamase/esterase"/>
</dbReference>
<dbReference type="SUPFAM" id="SSF56601">
    <property type="entry name" value="beta-lactamase/transpeptidase-like"/>
    <property type="match status" value="1"/>
</dbReference>
<dbReference type="Pfam" id="PF00144">
    <property type="entry name" value="Beta-lactamase"/>
    <property type="match status" value="1"/>
</dbReference>
<sequence>MTSTLAAGFDNVREVFFDLFRTGEEIGASVSVWRDGRPLVELHAGWQDAGRQRPWCADTLAMTYSTGKPFAALAALKAVELRHLTLDAPITRWWPEFGQHNKSSTTLRHILSHTAGLPAFSEGVRTADPLDSARLIADLVSQEPLWAPGQVIAEHALTYGHLIEGALAAGSADDVRTAVAEFAREFGADFWFGVPEELLGRVADLEIMDKAWVGEYLQRDLSCRALTIPTGRLDPRHTNTAASRRATFPADGLITNASSLARFYDDLPRRDGTLAEYLGPQLHEEFMKPQATGFDHFLESSASWSLGLRVDGGGFGMGGIGGSCAWYDPGLEYSMAYVTRGLGTFDRVDALATAVENAIGGL</sequence>
<dbReference type="EMBL" id="CP078075">
    <property type="protein sequence ID" value="WDM44447.1"/>
    <property type="molecule type" value="Genomic_DNA"/>
</dbReference>
<accession>A0ABY7XQY4</accession>
<dbReference type="PANTHER" id="PTHR43319:SF3">
    <property type="entry name" value="BETA-LACTAMASE-RELATED DOMAIN-CONTAINING PROTEIN"/>
    <property type="match status" value="1"/>
</dbReference>
<reference evidence="2 3" key="1">
    <citation type="submission" date="2021-06" db="EMBL/GenBank/DDBJ databases">
        <title>Genome-based taxonomic framework of Microbacterium strains isolated from marine environment, the description of four new species and reclassification of four preexisting species.</title>
        <authorList>
            <person name="Lee S.D."/>
            <person name="Kim S.-M."/>
            <person name="Byeon Y.-S."/>
            <person name="Yang H.L."/>
            <person name="Kim I.S."/>
        </authorList>
    </citation>
    <scope>NUCLEOTIDE SEQUENCE [LARGE SCALE GENOMIC DNA]</scope>
    <source>
        <strain evidence="2 3">KACC 14465</strain>
    </source>
</reference>
<dbReference type="PANTHER" id="PTHR43319">
    <property type="entry name" value="BETA-LACTAMASE-RELATED"/>
    <property type="match status" value="1"/>
</dbReference>
<organism evidence="2 3">
    <name type="scientific">Microbacterium luteolum</name>
    <name type="common">Aureobacterium luteolum</name>
    <dbReference type="NCBI Taxonomy" id="69367"/>
    <lineage>
        <taxon>Bacteria</taxon>
        <taxon>Bacillati</taxon>
        <taxon>Actinomycetota</taxon>
        <taxon>Actinomycetes</taxon>
        <taxon>Micrococcales</taxon>
        <taxon>Microbacteriaceae</taxon>
        <taxon>Microbacterium</taxon>
    </lineage>
</organism>
<dbReference type="InterPro" id="IPR012338">
    <property type="entry name" value="Beta-lactam/transpept-like"/>
</dbReference>
<feature type="domain" description="Beta-lactamase-related" evidence="1">
    <location>
        <begin position="20"/>
        <end position="351"/>
    </location>
</feature>
<dbReference type="Gene3D" id="3.40.710.10">
    <property type="entry name" value="DD-peptidase/beta-lactamase superfamily"/>
    <property type="match status" value="1"/>
</dbReference>
<evidence type="ECO:0000313" key="2">
    <source>
        <dbReference type="EMBL" id="WDM44447.1"/>
    </source>
</evidence>
<dbReference type="RefSeq" id="WP_282214588.1">
    <property type="nucleotide sequence ID" value="NZ_BAAAUN010000001.1"/>
</dbReference>
<proteinExistence type="predicted"/>
<dbReference type="Proteomes" id="UP001215097">
    <property type="component" value="Chromosome"/>
</dbReference>
<keyword evidence="3" id="KW-1185">Reference proteome</keyword>
<evidence type="ECO:0000313" key="3">
    <source>
        <dbReference type="Proteomes" id="UP001215097"/>
    </source>
</evidence>
<protein>
    <submittedName>
        <fullName evidence="2">Beta-lactamase family protein</fullName>
    </submittedName>
</protein>
<evidence type="ECO:0000259" key="1">
    <source>
        <dbReference type="Pfam" id="PF00144"/>
    </source>
</evidence>
<gene>
    <name evidence="2" type="ORF">KV395_14855</name>
</gene>
<dbReference type="InterPro" id="IPR001466">
    <property type="entry name" value="Beta-lactam-related"/>
</dbReference>
<name>A0ABY7XQY4_MICLT</name>